<proteinExistence type="predicted"/>
<dbReference type="Proteomes" id="UP000308600">
    <property type="component" value="Unassembled WGS sequence"/>
</dbReference>
<dbReference type="EMBL" id="ML208908">
    <property type="protein sequence ID" value="TFK59723.1"/>
    <property type="molecule type" value="Genomic_DNA"/>
</dbReference>
<sequence length="174" mass="19655">MELCPNIVNLAMWTGPPYTDEEIMAVLDLQLTSLSVNLDGLYRCLPEKASKFHALFSCITHLDVSTVLPWNPHEVLIHFTALTHLAIPEQRTYQVLEDCLACCKTLKVLIWLSGEHLHKLLPVGDIRVVSVQCGRSYIMDWEEGARGREDMWSIAEAVVTDRLRVQGAKLAVEE</sequence>
<evidence type="ECO:0000313" key="2">
    <source>
        <dbReference type="Proteomes" id="UP000308600"/>
    </source>
</evidence>
<evidence type="ECO:0000313" key="1">
    <source>
        <dbReference type="EMBL" id="TFK59723.1"/>
    </source>
</evidence>
<protein>
    <submittedName>
        <fullName evidence="1">Uncharacterized protein</fullName>
    </submittedName>
</protein>
<reference evidence="1 2" key="1">
    <citation type="journal article" date="2019" name="Nat. Ecol. Evol.">
        <title>Megaphylogeny resolves global patterns of mushroom evolution.</title>
        <authorList>
            <person name="Varga T."/>
            <person name="Krizsan K."/>
            <person name="Foldi C."/>
            <person name="Dima B."/>
            <person name="Sanchez-Garcia M."/>
            <person name="Sanchez-Ramirez S."/>
            <person name="Szollosi G.J."/>
            <person name="Szarkandi J.G."/>
            <person name="Papp V."/>
            <person name="Albert L."/>
            <person name="Andreopoulos W."/>
            <person name="Angelini C."/>
            <person name="Antonin V."/>
            <person name="Barry K.W."/>
            <person name="Bougher N.L."/>
            <person name="Buchanan P."/>
            <person name="Buyck B."/>
            <person name="Bense V."/>
            <person name="Catcheside P."/>
            <person name="Chovatia M."/>
            <person name="Cooper J."/>
            <person name="Damon W."/>
            <person name="Desjardin D."/>
            <person name="Finy P."/>
            <person name="Geml J."/>
            <person name="Haridas S."/>
            <person name="Hughes K."/>
            <person name="Justo A."/>
            <person name="Karasinski D."/>
            <person name="Kautmanova I."/>
            <person name="Kiss B."/>
            <person name="Kocsube S."/>
            <person name="Kotiranta H."/>
            <person name="LaButti K.M."/>
            <person name="Lechner B.E."/>
            <person name="Liimatainen K."/>
            <person name="Lipzen A."/>
            <person name="Lukacs Z."/>
            <person name="Mihaltcheva S."/>
            <person name="Morgado L.N."/>
            <person name="Niskanen T."/>
            <person name="Noordeloos M.E."/>
            <person name="Ohm R.A."/>
            <person name="Ortiz-Santana B."/>
            <person name="Ovrebo C."/>
            <person name="Racz N."/>
            <person name="Riley R."/>
            <person name="Savchenko A."/>
            <person name="Shiryaev A."/>
            <person name="Soop K."/>
            <person name="Spirin V."/>
            <person name="Szebenyi C."/>
            <person name="Tomsovsky M."/>
            <person name="Tulloss R.E."/>
            <person name="Uehling J."/>
            <person name="Grigoriev I.V."/>
            <person name="Vagvolgyi C."/>
            <person name="Papp T."/>
            <person name="Martin F.M."/>
            <person name="Miettinen O."/>
            <person name="Hibbett D.S."/>
            <person name="Nagy L.G."/>
        </authorList>
    </citation>
    <scope>NUCLEOTIDE SEQUENCE [LARGE SCALE GENOMIC DNA]</scope>
    <source>
        <strain evidence="1 2">NL-1719</strain>
    </source>
</reference>
<accession>A0ACD3A1I3</accession>
<name>A0ACD3A1I3_9AGAR</name>
<organism evidence="1 2">
    <name type="scientific">Pluteus cervinus</name>
    <dbReference type="NCBI Taxonomy" id="181527"/>
    <lineage>
        <taxon>Eukaryota</taxon>
        <taxon>Fungi</taxon>
        <taxon>Dikarya</taxon>
        <taxon>Basidiomycota</taxon>
        <taxon>Agaricomycotina</taxon>
        <taxon>Agaricomycetes</taxon>
        <taxon>Agaricomycetidae</taxon>
        <taxon>Agaricales</taxon>
        <taxon>Pluteineae</taxon>
        <taxon>Pluteaceae</taxon>
        <taxon>Pluteus</taxon>
    </lineage>
</organism>
<keyword evidence="2" id="KW-1185">Reference proteome</keyword>
<gene>
    <name evidence="1" type="ORF">BDN72DRAFT_851092</name>
</gene>